<protein>
    <recommendedName>
        <fullName evidence="7">Lipoprotein</fullName>
    </recommendedName>
</protein>
<keyword evidence="6" id="KW-1185">Reference proteome</keyword>
<dbReference type="AlphaFoldDB" id="A0A0K1JPZ7"/>
<organism evidence="5 6">
    <name type="scientific">Luteipulveratus mongoliensis</name>
    <dbReference type="NCBI Taxonomy" id="571913"/>
    <lineage>
        <taxon>Bacteria</taxon>
        <taxon>Bacillati</taxon>
        <taxon>Actinomycetota</taxon>
        <taxon>Actinomycetes</taxon>
        <taxon>Micrococcales</taxon>
        <taxon>Dermacoccaceae</taxon>
        <taxon>Luteipulveratus</taxon>
    </lineage>
</organism>
<dbReference type="Proteomes" id="UP000066480">
    <property type="component" value="Chromosome"/>
</dbReference>
<gene>
    <name evidence="5" type="ORF">VV02_05900</name>
</gene>
<name>A0A0K1JPZ7_9MICO</name>
<evidence type="ECO:0000313" key="6">
    <source>
        <dbReference type="Proteomes" id="UP000066480"/>
    </source>
</evidence>
<reference evidence="5 6" key="1">
    <citation type="submission" date="2015-03" db="EMBL/GenBank/DDBJ databases">
        <title>Luteipulveratus halotolerans sp. nov., a novel actinobacterium (Dermacoccaceae) from Sarawak, Malaysia.</title>
        <authorList>
            <person name="Juboi H."/>
            <person name="Basik A."/>
            <person name="Shamsul S.S."/>
            <person name="Arnold P."/>
            <person name="Schmitt E.K."/>
            <person name="Sanglier J.-J."/>
            <person name="Yeo T."/>
        </authorList>
    </citation>
    <scope>NUCLEOTIDE SEQUENCE [LARGE SCALE GENOMIC DNA]</scope>
    <source>
        <strain evidence="5 6">MN07-A0370</strain>
    </source>
</reference>
<dbReference type="KEGG" id="lmoi:VV02_05900"/>
<comment type="similarity">
    <text evidence="2">Belongs to the LppX/LprAFG lipoprotein family.</text>
</comment>
<evidence type="ECO:0000256" key="3">
    <source>
        <dbReference type="ARBA" id="ARBA00022475"/>
    </source>
</evidence>
<keyword evidence="3" id="KW-1003">Cell membrane</keyword>
<evidence type="ECO:0008006" key="7">
    <source>
        <dbReference type="Google" id="ProtNLM"/>
    </source>
</evidence>
<dbReference type="SUPFAM" id="SSF89392">
    <property type="entry name" value="Prokaryotic lipoproteins and lipoprotein localization factors"/>
    <property type="match status" value="1"/>
</dbReference>
<proteinExistence type="inferred from homology"/>
<evidence type="ECO:0000256" key="4">
    <source>
        <dbReference type="SAM" id="MobiDB-lite"/>
    </source>
</evidence>
<feature type="region of interest" description="Disordered" evidence="4">
    <location>
        <begin position="9"/>
        <end position="33"/>
    </location>
</feature>
<evidence type="ECO:0000313" key="5">
    <source>
        <dbReference type="EMBL" id="AKU18673.1"/>
    </source>
</evidence>
<dbReference type="Pfam" id="PF07161">
    <property type="entry name" value="LppX_LprAFG"/>
    <property type="match status" value="1"/>
</dbReference>
<dbReference type="EMBL" id="CP011112">
    <property type="protein sequence ID" value="AKU18673.1"/>
    <property type="molecule type" value="Genomic_DNA"/>
</dbReference>
<accession>A0A0K1JPZ7</accession>
<dbReference type="CDD" id="cd16334">
    <property type="entry name" value="LppX-like"/>
    <property type="match status" value="1"/>
</dbReference>
<keyword evidence="3" id="KW-0472">Membrane</keyword>
<dbReference type="InterPro" id="IPR029046">
    <property type="entry name" value="LolA/LolB/LppX"/>
</dbReference>
<evidence type="ECO:0000256" key="2">
    <source>
        <dbReference type="ARBA" id="ARBA00009194"/>
    </source>
</evidence>
<dbReference type="InterPro" id="IPR009830">
    <property type="entry name" value="LppX/LprAFG"/>
</dbReference>
<sequence length="226" mass="23664">MAVLALAACSSGSDDKGKDTGSPAAKVTPAQRLAQSKQVMDKAASMHLTLSSQGVPSKANGVLGGEGVGTHAPAFKGNLKAQLAGIQADVPVVAANNKVWAKLPIWPNMRIIQPKDYGAPDPAILFSTDRGLSSLMVKTTNPAFGEEKRDGSDVVRLIKGKVAGQDVTAVLAIGDAAVQYDATYAVTAKNEMRTMTLTGKFYNDATSTYTLRLDKYGETVDIKPPA</sequence>
<dbReference type="Gene3D" id="2.50.20.20">
    <property type="match status" value="1"/>
</dbReference>
<dbReference type="GO" id="GO:0030313">
    <property type="term" value="C:cell envelope"/>
    <property type="evidence" value="ECO:0007669"/>
    <property type="project" value="UniProtKB-SubCell"/>
</dbReference>
<comment type="subcellular location">
    <subcellularLocation>
        <location evidence="1">Cell envelope</location>
    </subcellularLocation>
</comment>
<evidence type="ECO:0000256" key="1">
    <source>
        <dbReference type="ARBA" id="ARBA00004196"/>
    </source>
</evidence>